<evidence type="ECO:0000313" key="7">
    <source>
        <dbReference type="EMBL" id="GKV12165.1"/>
    </source>
</evidence>
<comment type="caution">
    <text evidence="7">The sequence shown here is derived from an EMBL/GenBank/DDBJ whole genome shotgun (WGS) entry which is preliminary data.</text>
</comment>
<comment type="similarity">
    <text evidence="2">Belongs to the class-I pyridoxal-phosphate-dependent aminotransferase family.</text>
</comment>
<keyword evidence="8" id="KW-1185">Reference proteome</keyword>
<dbReference type="GO" id="GO:0008483">
    <property type="term" value="F:transaminase activity"/>
    <property type="evidence" value="ECO:0007669"/>
    <property type="project" value="UniProtKB-KW"/>
</dbReference>
<dbReference type="AlphaFoldDB" id="A0AAV5JN16"/>
<keyword evidence="4" id="KW-0808">Transferase</keyword>
<evidence type="ECO:0000256" key="5">
    <source>
        <dbReference type="ARBA" id="ARBA00022898"/>
    </source>
</evidence>
<dbReference type="GO" id="GO:0030170">
    <property type="term" value="F:pyridoxal phosphate binding"/>
    <property type="evidence" value="ECO:0007669"/>
    <property type="project" value="InterPro"/>
</dbReference>
<dbReference type="Proteomes" id="UP001054252">
    <property type="component" value="Unassembled WGS sequence"/>
</dbReference>
<dbReference type="PANTHER" id="PTHR46383">
    <property type="entry name" value="ASPARTATE AMINOTRANSFERASE"/>
    <property type="match status" value="1"/>
</dbReference>
<sequence length="400" mass="42498">MATSLQSSAPAASVPFSRQLCSGYRSSPSVSFPHSLSLKSLKTTTVAKSSKISAVVKTESSGLEQTEVDISLSPRVNSVKPSKTLVINDKATALAQAGVPVIRLVAGEPDFDTPAAIAEAGINAIREGYTKYTPNAGTLELRTAICHKLQEENGISYTPDQIVVSNGAKQSILQAVYAVCSPGDEVAKHPRLLVLSDEIYEHIIYAPATHTSFASLPGMWERTLTVNGFSKAFAMTGWRLGYIAGPKHFIAACNKIQSQFTSGASSIAQKAGVAALDLGFAGGKAVSTMVKAFRERRDFLVKSLGELEGVKMSEPQGAFYLFIDCSAYYGSEAEGFGKIENSESLCGYLLDKAQVALVPGDAFGDDSCIRISYSASLTTLKAAVQRIKKALLPLRPVVPV</sequence>
<dbReference type="PANTHER" id="PTHR46383:SF1">
    <property type="entry name" value="ASPARTATE AMINOTRANSFERASE"/>
    <property type="match status" value="1"/>
</dbReference>
<dbReference type="EMBL" id="BPVZ01000036">
    <property type="protein sequence ID" value="GKV12165.1"/>
    <property type="molecule type" value="Genomic_DNA"/>
</dbReference>
<evidence type="ECO:0000259" key="6">
    <source>
        <dbReference type="Pfam" id="PF00155"/>
    </source>
</evidence>
<dbReference type="CDD" id="cd00609">
    <property type="entry name" value="AAT_like"/>
    <property type="match status" value="1"/>
</dbReference>
<dbReference type="InterPro" id="IPR050596">
    <property type="entry name" value="AspAT/PAT-like"/>
</dbReference>
<dbReference type="GO" id="GO:0006520">
    <property type="term" value="P:amino acid metabolic process"/>
    <property type="evidence" value="ECO:0007669"/>
    <property type="project" value="InterPro"/>
</dbReference>
<protein>
    <recommendedName>
        <fullName evidence="6">Aminotransferase class I/classII large domain-containing protein</fullName>
    </recommendedName>
</protein>
<dbReference type="InterPro" id="IPR015424">
    <property type="entry name" value="PyrdxlP-dep_Trfase"/>
</dbReference>
<feature type="domain" description="Aminotransferase class I/classII large" evidence="6">
    <location>
        <begin position="187"/>
        <end position="387"/>
    </location>
</feature>
<dbReference type="Pfam" id="PF00155">
    <property type="entry name" value="Aminotran_1_2"/>
    <property type="match status" value="1"/>
</dbReference>
<evidence type="ECO:0000256" key="1">
    <source>
        <dbReference type="ARBA" id="ARBA00001933"/>
    </source>
</evidence>
<dbReference type="Gene3D" id="3.40.640.10">
    <property type="entry name" value="Type I PLP-dependent aspartate aminotransferase-like (Major domain)"/>
    <property type="match status" value="2"/>
</dbReference>
<evidence type="ECO:0000256" key="4">
    <source>
        <dbReference type="ARBA" id="ARBA00022679"/>
    </source>
</evidence>
<accession>A0AAV5JN16</accession>
<evidence type="ECO:0000256" key="2">
    <source>
        <dbReference type="ARBA" id="ARBA00007441"/>
    </source>
</evidence>
<keyword evidence="5" id="KW-0663">Pyridoxal phosphate</keyword>
<dbReference type="SUPFAM" id="SSF53383">
    <property type="entry name" value="PLP-dependent transferases"/>
    <property type="match status" value="1"/>
</dbReference>
<dbReference type="InterPro" id="IPR015421">
    <property type="entry name" value="PyrdxlP-dep_Trfase_major"/>
</dbReference>
<evidence type="ECO:0000256" key="3">
    <source>
        <dbReference type="ARBA" id="ARBA00022576"/>
    </source>
</evidence>
<reference evidence="7 8" key="1">
    <citation type="journal article" date="2021" name="Commun. Biol.">
        <title>The genome of Shorea leprosula (Dipterocarpaceae) highlights the ecological relevance of drought in aseasonal tropical rainforests.</title>
        <authorList>
            <person name="Ng K.K.S."/>
            <person name="Kobayashi M.J."/>
            <person name="Fawcett J.A."/>
            <person name="Hatakeyama M."/>
            <person name="Paape T."/>
            <person name="Ng C.H."/>
            <person name="Ang C.C."/>
            <person name="Tnah L.H."/>
            <person name="Lee C.T."/>
            <person name="Nishiyama T."/>
            <person name="Sese J."/>
            <person name="O'Brien M.J."/>
            <person name="Copetti D."/>
            <person name="Mohd Noor M.I."/>
            <person name="Ong R.C."/>
            <person name="Putra M."/>
            <person name="Sireger I.Z."/>
            <person name="Indrioko S."/>
            <person name="Kosugi Y."/>
            <person name="Izuno A."/>
            <person name="Isagi Y."/>
            <person name="Lee S.L."/>
            <person name="Shimizu K.K."/>
        </authorList>
    </citation>
    <scope>NUCLEOTIDE SEQUENCE [LARGE SCALE GENOMIC DNA]</scope>
    <source>
        <strain evidence="7">214</strain>
    </source>
</reference>
<keyword evidence="3" id="KW-0032">Aminotransferase</keyword>
<comment type="cofactor">
    <cofactor evidence="1">
        <name>pyridoxal 5'-phosphate</name>
        <dbReference type="ChEBI" id="CHEBI:597326"/>
    </cofactor>
</comment>
<gene>
    <name evidence="7" type="ORF">SLEP1_g23348</name>
</gene>
<dbReference type="PROSITE" id="PS00105">
    <property type="entry name" value="AA_TRANSFER_CLASS_1"/>
    <property type="match status" value="1"/>
</dbReference>
<name>A0AAV5JN16_9ROSI</name>
<dbReference type="InterPro" id="IPR004839">
    <property type="entry name" value="Aminotransferase_I/II_large"/>
</dbReference>
<proteinExistence type="inferred from homology"/>
<evidence type="ECO:0000313" key="8">
    <source>
        <dbReference type="Proteomes" id="UP001054252"/>
    </source>
</evidence>
<organism evidence="7 8">
    <name type="scientific">Rubroshorea leprosula</name>
    <dbReference type="NCBI Taxonomy" id="152421"/>
    <lineage>
        <taxon>Eukaryota</taxon>
        <taxon>Viridiplantae</taxon>
        <taxon>Streptophyta</taxon>
        <taxon>Embryophyta</taxon>
        <taxon>Tracheophyta</taxon>
        <taxon>Spermatophyta</taxon>
        <taxon>Magnoliopsida</taxon>
        <taxon>eudicotyledons</taxon>
        <taxon>Gunneridae</taxon>
        <taxon>Pentapetalae</taxon>
        <taxon>rosids</taxon>
        <taxon>malvids</taxon>
        <taxon>Malvales</taxon>
        <taxon>Dipterocarpaceae</taxon>
        <taxon>Rubroshorea</taxon>
    </lineage>
</organism>
<dbReference type="InterPro" id="IPR004838">
    <property type="entry name" value="NHTrfase_class1_PyrdxlP-BS"/>
</dbReference>